<dbReference type="AlphaFoldDB" id="A0A5P9JZH3"/>
<keyword evidence="3" id="KW-0274">FAD</keyword>
<keyword evidence="4" id="KW-0560">Oxidoreductase</keyword>
<dbReference type="RefSeq" id="WP_152586308.1">
    <property type="nucleotide sequence ID" value="NZ_CP045423.1"/>
</dbReference>
<evidence type="ECO:0000256" key="1">
    <source>
        <dbReference type="ARBA" id="ARBA00001974"/>
    </source>
</evidence>
<evidence type="ECO:0000256" key="4">
    <source>
        <dbReference type="ARBA" id="ARBA00023002"/>
    </source>
</evidence>
<dbReference type="NCBIfam" id="NF004789">
    <property type="entry name" value="PRK06134.1"/>
    <property type="match status" value="1"/>
</dbReference>
<dbReference type="PRINTS" id="PR00411">
    <property type="entry name" value="PNDRDTASEI"/>
</dbReference>
<dbReference type="PANTHER" id="PTHR43400:SF10">
    <property type="entry name" value="3-OXOSTEROID 1-DEHYDROGENASE"/>
    <property type="match status" value="1"/>
</dbReference>
<dbReference type="SUPFAM" id="SSF56425">
    <property type="entry name" value="Succinate dehydrogenase/fumarate reductase flavoprotein, catalytic domain"/>
    <property type="match status" value="1"/>
</dbReference>
<dbReference type="GO" id="GO:0016491">
    <property type="term" value="F:oxidoreductase activity"/>
    <property type="evidence" value="ECO:0007669"/>
    <property type="project" value="UniProtKB-KW"/>
</dbReference>
<proteinExistence type="predicted"/>
<dbReference type="InterPro" id="IPR036188">
    <property type="entry name" value="FAD/NAD-bd_sf"/>
</dbReference>
<comment type="cofactor">
    <cofactor evidence="1">
        <name>FAD</name>
        <dbReference type="ChEBI" id="CHEBI:57692"/>
    </cofactor>
</comment>
<feature type="domain" description="FAD-dependent oxidoreductase 2 FAD-binding" evidence="5">
    <location>
        <begin position="10"/>
        <end position="548"/>
    </location>
</feature>
<evidence type="ECO:0000259" key="5">
    <source>
        <dbReference type="Pfam" id="PF00890"/>
    </source>
</evidence>
<dbReference type="Gene3D" id="3.90.700.10">
    <property type="entry name" value="Succinate dehydrogenase/fumarate reductase flavoprotein, catalytic domain"/>
    <property type="match status" value="1"/>
</dbReference>
<dbReference type="Proteomes" id="UP000325614">
    <property type="component" value="Chromosome"/>
</dbReference>
<evidence type="ECO:0000313" key="6">
    <source>
        <dbReference type="EMBL" id="QFU16665.1"/>
    </source>
</evidence>
<dbReference type="GO" id="GO:0008202">
    <property type="term" value="P:steroid metabolic process"/>
    <property type="evidence" value="ECO:0007669"/>
    <property type="project" value="UniProtKB-ARBA"/>
</dbReference>
<keyword evidence="7" id="KW-1185">Reference proteome</keyword>
<dbReference type="Gene3D" id="3.50.50.60">
    <property type="entry name" value="FAD/NAD(P)-binding domain"/>
    <property type="match status" value="2"/>
</dbReference>
<evidence type="ECO:0000256" key="3">
    <source>
        <dbReference type="ARBA" id="ARBA00022827"/>
    </source>
</evidence>
<gene>
    <name evidence="6" type="ORF">GDR74_10725</name>
</gene>
<name>A0A5P9JZH3_9HYPH</name>
<organism evidence="6 7">
    <name type="scientific">Microvirga thermotolerans</name>
    <dbReference type="NCBI Taxonomy" id="2651334"/>
    <lineage>
        <taxon>Bacteria</taxon>
        <taxon>Pseudomonadati</taxon>
        <taxon>Pseudomonadota</taxon>
        <taxon>Alphaproteobacteria</taxon>
        <taxon>Hyphomicrobiales</taxon>
        <taxon>Methylobacteriaceae</taxon>
        <taxon>Microvirga</taxon>
    </lineage>
</organism>
<dbReference type="InterPro" id="IPR050315">
    <property type="entry name" value="FAD-oxidoreductase_2"/>
</dbReference>
<sequence>MKPTKSVTCDVLVVGSGAGGFSTALTARLHGLDVIIAEKEPVFGGTTARSGGWMWIPCNPLAQKEGFKDSREAARTYLQHEAGNHFDAARVDAFLENGPKMVEFFQENTEMDFTLGPAFSDYHPDAPGGTSGGRSIVATPYDGRRLGKEIARLRPPLREITFLGMMIGSGKELLHFFNVTRSVKSAAYVGVLLAKYARDLVSHGRAMRLTNGNALIGRLAKSAIDQNIPIWTSSPVKDLIVENGAVKGALVETEQGIVEVRTRCGVVLAAGGFPQDVLRRKELFPHAPTGAEHWSPAPPGNTGDGIRLGERVGGRAAEGLPNAAAWVPVSLVPRRDGTHGPFPHFIDRGKPGVIAVTKRGKRFTNESNSYHDFVQAMVSACGDDPEKAAWLIVDHPTIRRYGLGFVKPFPVPLAPYLQNGYLLKGRTLRELAAKAGIDPAALGQTVETYNRDARRGEDPQFRRGSTAYNRYLGDPDHKPNPCVGPIERGPFYAVKVVPGDLGTFAGLKTDADARVVDANGQAIPGLYAVGNDMASIMGGNYPGGGITLGPAMTFGYIAGRHLAGVGTQDRPAADRPAA</sequence>
<evidence type="ECO:0000313" key="7">
    <source>
        <dbReference type="Proteomes" id="UP000325614"/>
    </source>
</evidence>
<protein>
    <submittedName>
        <fullName evidence="6">FAD-dependent oxidoreductase</fullName>
    </submittedName>
</protein>
<reference evidence="6 7" key="1">
    <citation type="submission" date="2019-10" db="EMBL/GenBank/DDBJ databases">
        <title>Isolation, Identification of Microvirga thermotolerans HR1, a novel thermophilic bacterium and Comparative Genomics of the genus Microvirga.</title>
        <authorList>
            <person name="Li J."/>
            <person name="Zhang W."/>
            <person name="Lin M."/>
            <person name="Wang J."/>
        </authorList>
    </citation>
    <scope>NUCLEOTIDE SEQUENCE [LARGE SCALE GENOMIC DNA]</scope>
    <source>
        <strain evidence="6 7">HR1</strain>
    </source>
</reference>
<dbReference type="PANTHER" id="PTHR43400">
    <property type="entry name" value="FUMARATE REDUCTASE"/>
    <property type="match status" value="1"/>
</dbReference>
<dbReference type="Pfam" id="PF00890">
    <property type="entry name" value="FAD_binding_2"/>
    <property type="match status" value="1"/>
</dbReference>
<dbReference type="InterPro" id="IPR027477">
    <property type="entry name" value="Succ_DH/fumarate_Rdtase_cat_sf"/>
</dbReference>
<accession>A0A5P9JZH3</accession>
<dbReference type="SUPFAM" id="SSF51905">
    <property type="entry name" value="FAD/NAD(P)-binding domain"/>
    <property type="match status" value="1"/>
</dbReference>
<evidence type="ECO:0000256" key="2">
    <source>
        <dbReference type="ARBA" id="ARBA00022630"/>
    </source>
</evidence>
<dbReference type="InterPro" id="IPR003953">
    <property type="entry name" value="FAD-dep_OxRdtase_2_FAD-bd"/>
</dbReference>
<keyword evidence="2" id="KW-0285">Flavoprotein</keyword>
<dbReference type="EMBL" id="CP045423">
    <property type="protein sequence ID" value="QFU16665.1"/>
    <property type="molecule type" value="Genomic_DNA"/>
</dbReference>
<dbReference type="KEGG" id="mico:GDR74_10725"/>